<gene>
    <name evidence="2" type="ORF">RAK27_02275</name>
</gene>
<name>A0AAW9K591_CARML</name>
<feature type="transmembrane region" description="Helical" evidence="1">
    <location>
        <begin position="109"/>
        <end position="129"/>
    </location>
</feature>
<dbReference type="EMBL" id="JAVBVO010000001">
    <property type="protein sequence ID" value="MDZ5757483.1"/>
    <property type="molecule type" value="Genomic_DNA"/>
</dbReference>
<accession>A0AAW9K591</accession>
<proteinExistence type="predicted"/>
<sequence>MVVLLVLGLSKKLNIVAAISIILLLRFSPVRLNGDKFFLVFIFTLLGLVFSKKIVNLFSLYFFKKRLTVFNVKYLPLQFFISLKEEIIWRFLLIYFIHTLLFFITNSNFFSLVISEIISLFSFLSVHVLKNKIQLVEFFTFSIFLILTSLVFPGFNIGLHAGRNILILSNTTFGEKEK</sequence>
<organism evidence="2 3">
    <name type="scientific">Carnobacterium maltaromaticum</name>
    <name type="common">Carnobacterium piscicola</name>
    <dbReference type="NCBI Taxonomy" id="2751"/>
    <lineage>
        <taxon>Bacteria</taxon>
        <taxon>Bacillati</taxon>
        <taxon>Bacillota</taxon>
        <taxon>Bacilli</taxon>
        <taxon>Lactobacillales</taxon>
        <taxon>Carnobacteriaceae</taxon>
        <taxon>Carnobacterium</taxon>
    </lineage>
</organism>
<feature type="transmembrane region" description="Helical" evidence="1">
    <location>
        <begin position="87"/>
        <end position="104"/>
    </location>
</feature>
<evidence type="ECO:0000256" key="1">
    <source>
        <dbReference type="SAM" id="Phobius"/>
    </source>
</evidence>
<dbReference type="Proteomes" id="UP001290462">
    <property type="component" value="Unassembled WGS sequence"/>
</dbReference>
<keyword evidence="1" id="KW-0472">Membrane</keyword>
<comment type="caution">
    <text evidence="2">The sequence shown here is derived from an EMBL/GenBank/DDBJ whole genome shotgun (WGS) entry which is preliminary data.</text>
</comment>
<feature type="transmembrane region" description="Helical" evidence="1">
    <location>
        <begin position="37"/>
        <end position="63"/>
    </location>
</feature>
<evidence type="ECO:0000313" key="3">
    <source>
        <dbReference type="Proteomes" id="UP001290462"/>
    </source>
</evidence>
<keyword evidence="1" id="KW-0812">Transmembrane</keyword>
<feature type="transmembrane region" description="Helical" evidence="1">
    <location>
        <begin position="6"/>
        <end position="25"/>
    </location>
</feature>
<reference evidence="2" key="1">
    <citation type="submission" date="2023-08" db="EMBL/GenBank/DDBJ databases">
        <title>Genomic characterization of piscicolin 126 produced by Carnobacterium maltaromaticum CM22 strain isolated from salmon (Salmo salar).</title>
        <authorList>
            <person name="Gonzalez-Gragera E."/>
            <person name="Garcia-Lopez J.D."/>
            <person name="Teso-Perez C."/>
            <person name="Gimenez-Hernandez I."/>
            <person name="Peralta-Sanchez J.M."/>
            <person name="Valdivia E."/>
            <person name="Montalban-Lopez M."/>
            <person name="Martin-Platero A.M."/>
            <person name="Banos A."/>
            <person name="Martinez-Bueno M."/>
        </authorList>
    </citation>
    <scope>NUCLEOTIDE SEQUENCE</scope>
    <source>
        <strain evidence="2">CM22</strain>
    </source>
</reference>
<protein>
    <recommendedName>
        <fullName evidence="4">CPBP family intramembrane metalloprotease</fullName>
    </recommendedName>
</protein>
<keyword evidence="1" id="KW-1133">Transmembrane helix</keyword>
<feature type="transmembrane region" description="Helical" evidence="1">
    <location>
        <begin position="135"/>
        <end position="159"/>
    </location>
</feature>
<evidence type="ECO:0000313" key="2">
    <source>
        <dbReference type="EMBL" id="MDZ5757483.1"/>
    </source>
</evidence>
<evidence type="ECO:0008006" key="4">
    <source>
        <dbReference type="Google" id="ProtNLM"/>
    </source>
</evidence>
<dbReference type="AlphaFoldDB" id="A0AAW9K591"/>